<feature type="domain" description="Neurotransmitter-gated ion-channel transmembrane" evidence="7">
    <location>
        <begin position="162"/>
        <end position="291"/>
    </location>
</feature>
<feature type="transmembrane region" description="Helical" evidence="5">
    <location>
        <begin position="162"/>
        <end position="181"/>
    </location>
</feature>
<keyword evidence="2 5" id="KW-0812">Transmembrane</keyword>
<feature type="transmembrane region" description="Helical" evidence="5">
    <location>
        <begin position="220"/>
        <end position="244"/>
    </location>
</feature>
<accession>A0AA89BNI7</accession>
<feature type="domain" description="Neurotransmitter-gated ion-channel ligand-binding" evidence="6">
    <location>
        <begin position="1"/>
        <end position="154"/>
    </location>
</feature>
<dbReference type="Pfam" id="PF02931">
    <property type="entry name" value="Neur_chan_LBD"/>
    <property type="match status" value="1"/>
</dbReference>
<dbReference type="AlphaFoldDB" id="A0AA89BNI7"/>
<evidence type="ECO:0000259" key="7">
    <source>
        <dbReference type="Pfam" id="PF02932"/>
    </source>
</evidence>
<dbReference type="GO" id="GO:0016020">
    <property type="term" value="C:membrane"/>
    <property type="evidence" value="ECO:0007669"/>
    <property type="project" value="UniProtKB-SubCell"/>
</dbReference>
<dbReference type="InterPro" id="IPR006201">
    <property type="entry name" value="Neur_channel"/>
</dbReference>
<dbReference type="CDD" id="cd18989">
    <property type="entry name" value="LGIC_ECD_cation"/>
    <property type="match status" value="1"/>
</dbReference>
<dbReference type="InterPro" id="IPR036719">
    <property type="entry name" value="Neuro-gated_channel_TM_sf"/>
</dbReference>
<keyword evidence="5" id="KW-0406">Ion transport</keyword>
<dbReference type="Gene3D" id="1.20.58.390">
    <property type="entry name" value="Neurotransmitter-gated ion-channel transmembrane domain"/>
    <property type="match status" value="1"/>
</dbReference>
<feature type="transmembrane region" description="Helical" evidence="5">
    <location>
        <begin position="187"/>
        <end position="208"/>
    </location>
</feature>
<evidence type="ECO:0000256" key="4">
    <source>
        <dbReference type="ARBA" id="ARBA00023136"/>
    </source>
</evidence>
<keyword evidence="4 5" id="KW-0472">Membrane</keyword>
<dbReference type="SUPFAM" id="SSF63712">
    <property type="entry name" value="Nicotinic receptor ligand binding domain-like"/>
    <property type="match status" value="1"/>
</dbReference>
<evidence type="ECO:0000313" key="8">
    <source>
        <dbReference type="EMBL" id="KAK3088003.1"/>
    </source>
</evidence>
<evidence type="ECO:0000256" key="2">
    <source>
        <dbReference type="ARBA" id="ARBA00022692"/>
    </source>
</evidence>
<dbReference type="GO" id="GO:0004888">
    <property type="term" value="F:transmembrane signaling receptor activity"/>
    <property type="evidence" value="ECO:0007669"/>
    <property type="project" value="InterPro"/>
</dbReference>
<dbReference type="InterPro" id="IPR036734">
    <property type="entry name" value="Neur_chan_lig-bd_sf"/>
</dbReference>
<evidence type="ECO:0000256" key="1">
    <source>
        <dbReference type="ARBA" id="ARBA00004141"/>
    </source>
</evidence>
<proteinExistence type="inferred from homology"/>
<reference evidence="8" key="1">
    <citation type="submission" date="2019-08" db="EMBL/GenBank/DDBJ databases">
        <title>The improved chromosome-level genome for the pearl oyster Pinctada fucata martensii using PacBio sequencing and Hi-C.</title>
        <authorList>
            <person name="Zheng Z."/>
        </authorList>
    </citation>
    <scope>NUCLEOTIDE SEQUENCE</scope>
    <source>
        <strain evidence="8">ZZ-2019</strain>
        <tissue evidence="8">Adductor muscle</tissue>
    </source>
</reference>
<dbReference type="Gene3D" id="2.70.170.10">
    <property type="entry name" value="Neurotransmitter-gated ion-channel ligand-binding domain"/>
    <property type="match status" value="1"/>
</dbReference>
<dbReference type="GO" id="GO:0005230">
    <property type="term" value="F:extracellular ligand-gated monoatomic ion channel activity"/>
    <property type="evidence" value="ECO:0007669"/>
    <property type="project" value="InterPro"/>
</dbReference>
<dbReference type="EMBL" id="VSWD01000011">
    <property type="protein sequence ID" value="KAK3088003.1"/>
    <property type="molecule type" value="Genomic_DNA"/>
</dbReference>
<feature type="transmembrane region" description="Helical" evidence="5">
    <location>
        <begin position="319"/>
        <end position="345"/>
    </location>
</feature>
<comment type="subcellular location">
    <subcellularLocation>
        <location evidence="1">Membrane</location>
        <topology evidence="1">Multi-pass membrane protein</topology>
    </subcellularLocation>
</comment>
<keyword evidence="5" id="KW-0407">Ion channel</keyword>
<gene>
    <name evidence="8" type="ORF">FSP39_013312</name>
</gene>
<dbReference type="PANTHER" id="PTHR18945">
    <property type="entry name" value="NEUROTRANSMITTER GATED ION CHANNEL"/>
    <property type="match status" value="1"/>
</dbReference>
<dbReference type="InterPro" id="IPR006029">
    <property type="entry name" value="Neurotrans-gated_channel_TM"/>
</dbReference>
<feature type="non-terminal residue" evidence="8">
    <location>
        <position position="1"/>
    </location>
</feature>
<dbReference type="SUPFAM" id="SSF90112">
    <property type="entry name" value="Neurotransmitter-gated ion-channel transmembrane pore"/>
    <property type="match status" value="1"/>
</dbReference>
<comment type="caution">
    <text evidence="8">The sequence shown here is derived from an EMBL/GenBank/DDBJ whole genome shotgun (WGS) entry which is preliminary data.</text>
</comment>
<dbReference type="InterPro" id="IPR018000">
    <property type="entry name" value="Neurotransmitter_ion_chnl_CS"/>
</dbReference>
<evidence type="ECO:0000256" key="3">
    <source>
        <dbReference type="ARBA" id="ARBA00022989"/>
    </source>
</evidence>
<evidence type="ECO:0000259" key="6">
    <source>
        <dbReference type="Pfam" id="PF02931"/>
    </source>
</evidence>
<keyword evidence="9" id="KW-1185">Reference proteome</keyword>
<dbReference type="CDD" id="cd19051">
    <property type="entry name" value="LGIC_TM_cation"/>
    <property type="match status" value="1"/>
</dbReference>
<sequence>EWDDSRLVWSTGTYDTEYVFALSSEIWKPEIFVDNAVSDVSILTDSDLAFRVKNTGKVTWELPQIFSTHCDIDITYYPFDTQTCAVEVVSWGLTTDELELNSLRTTVNTEDLRENGEWLFKSSSVSKSELTETKSDGTTERFSLLTFSVTLTRRSSYYGKSILLPVVLTSFLVLLVFILPVDSGEKVGFSLTVLLALAVLLTLITDSIPRTSINVSVLSTYLATTLGLSVITCGASVTVISIHFRDASQKITPRMHRFVCFLARASCFTGLSCCCRKKVSPSEEEEYDKDNDESSSGSIFDDDYVFSWPEVAQILDRFLFVYMFIITTISTLSFMLTLSIGGILAS</sequence>
<dbReference type="PROSITE" id="PS00236">
    <property type="entry name" value="NEUROTR_ION_CHANNEL"/>
    <property type="match status" value="1"/>
</dbReference>
<dbReference type="Proteomes" id="UP001186944">
    <property type="component" value="Unassembled WGS sequence"/>
</dbReference>
<dbReference type="InterPro" id="IPR006202">
    <property type="entry name" value="Neur_chan_lig-bd"/>
</dbReference>
<keyword evidence="3 5" id="KW-1133">Transmembrane helix</keyword>
<evidence type="ECO:0000256" key="5">
    <source>
        <dbReference type="RuleBase" id="RU000687"/>
    </source>
</evidence>
<keyword evidence="5" id="KW-0813">Transport</keyword>
<dbReference type="PRINTS" id="PR00252">
    <property type="entry name" value="NRIONCHANNEL"/>
</dbReference>
<evidence type="ECO:0000313" key="9">
    <source>
        <dbReference type="Proteomes" id="UP001186944"/>
    </source>
</evidence>
<dbReference type="InterPro" id="IPR038050">
    <property type="entry name" value="Neuro_actylchol_rec"/>
</dbReference>
<dbReference type="Pfam" id="PF02932">
    <property type="entry name" value="Neur_chan_memb"/>
    <property type="match status" value="1"/>
</dbReference>
<organism evidence="8 9">
    <name type="scientific">Pinctada imbricata</name>
    <name type="common">Atlantic pearl-oyster</name>
    <name type="synonym">Pinctada martensii</name>
    <dbReference type="NCBI Taxonomy" id="66713"/>
    <lineage>
        <taxon>Eukaryota</taxon>
        <taxon>Metazoa</taxon>
        <taxon>Spiralia</taxon>
        <taxon>Lophotrochozoa</taxon>
        <taxon>Mollusca</taxon>
        <taxon>Bivalvia</taxon>
        <taxon>Autobranchia</taxon>
        <taxon>Pteriomorphia</taxon>
        <taxon>Pterioida</taxon>
        <taxon>Pterioidea</taxon>
        <taxon>Pteriidae</taxon>
        <taxon>Pinctada</taxon>
    </lineage>
</organism>
<protein>
    <submittedName>
        <fullName evidence="8">Uncharacterized protein</fullName>
    </submittedName>
</protein>
<name>A0AA89BNI7_PINIB</name>
<comment type="similarity">
    <text evidence="5">Belongs to the ligand-gated ion channel (TC 1.A.9) family.</text>
</comment>